<feature type="non-terminal residue" evidence="1">
    <location>
        <position position="57"/>
    </location>
</feature>
<evidence type="ECO:0000313" key="2">
    <source>
        <dbReference type="Proteomes" id="UP001233999"/>
    </source>
</evidence>
<comment type="caution">
    <text evidence="1">The sequence shown here is derived from an EMBL/GenBank/DDBJ whole genome shotgun (WGS) entry which is preliminary data.</text>
</comment>
<sequence length="57" mass="6521">LTAMAKEIPPSITIGCNILQFEEEELGEEFEEKARNELRETPDVVKSAIEEFKNLIQ</sequence>
<evidence type="ECO:0000313" key="1">
    <source>
        <dbReference type="EMBL" id="KAJ9574889.1"/>
    </source>
</evidence>
<organism evidence="1 2">
    <name type="scientific">Diploptera punctata</name>
    <name type="common">Pacific beetle cockroach</name>
    <dbReference type="NCBI Taxonomy" id="6984"/>
    <lineage>
        <taxon>Eukaryota</taxon>
        <taxon>Metazoa</taxon>
        <taxon>Ecdysozoa</taxon>
        <taxon>Arthropoda</taxon>
        <taxon>Hexapoda</taxon>
        <taxon>Insecta</taxon>
        <taxon>Pterygota</taxon>
        <taxon>Neoptera</taxon>
        <taxon>Polyneoptera</taxon>
        <taxon>Dictyoptera</taxon>
        <taxon>Blattodea</taxon>
        <taxon>Blaberoidea</taxon>
        <taxon>Blaberidae</taxon>
        <taxon>Diplopterinae</taxon>
        <taxon>Diploptera</taxon>
    </lineage>
</organism>
<reference evidence="1" key="1">
    <citation type="journal article" date="2023" name="IScience">
        <title>Live-bearing cockroach genome reveals convergent evolutionary mechanisms linked to viviparity in insects and beyond.</title>
        <authorList>
            <person name="Fouks B."/>
            <person name="Harrison M.C."/>
            <person name="Mikhailova A.A."/>
            <person name="Marchal E."/>
            <person name="English S."/>
            <person name="Carruthers M."/>
            <person name="Jennings E.C."/>
            <person name="Chiamaka E.L."/>
            <person name="Frigard R.A."/>
            <person name="Pippel M."/>
            <person name="Attardo G.M."/>
            <person name="Benoit J.B."/>
            <person name="Bornberg-Bauer E."/>
            <person name="Tobe S.S."/>
        </authorList>
    </citation>
    <scope>NUCLEOTIDE SEQUENCE</scope>
    <source>
        <strain evidence="1">Stay&amp;Tobe</strain>
    </source>
</reference>
<reference evidence="1" key="2">
    <citation type="submission" date="2023-05" db="EMBL/GenBank/DDBJ databases">
        <authorList>
            <person name="Fouks B."/>
        </authorList>
    </citation>
    <scope>NUCLEOTIDE SEQUENCE</scope>
    <source>
        <strain evidence="1">Stay&amp;Tobe</strain>
        <tissue evidence="1">Testes</tissue>
    </source>
</reference>
<dbReference type="AlphaFoldDB" id="A0AAD8E311"/>
<dbReference type="EMBL" id="JASPKZ010010254">
    <property type="protein sequence ID" value="KAJ9574889.1"/>
    <property type="molecule type" value="Genomic_DNA"/>
</dbReference>
<name>A0AAD8E311_DIPPU</name>
<accession>A0AAD8E311</accession>
<feature type="non-terminal residue" evidence="1">
    <location>
        <position position="1"/>
    </location>
</feature>
<keyword evidence="2" id="KW-1185">Reference proteome</keyword>
<gene>
    <name evidence="1" type="ORF">L9F63_007952</name>
</gene>
<dbReference type="Proteomes" id="UP001233999">
    <property type="component" value="Unassembled WGS sequence"/>
</dbReference>
<protein>
    <submittedName>
        <fullName evidence="1">Uncharacterized protein</fullName>
    </submittedName>
</protein>
<proteinExistence type="predicted"/>